<proteinExistence type="predicted"/>
<evidence type="ECO:0000256" key="3">
    <source>
        <dbReference type="PROSITE-ProRule" id="PRU00221"/>
    </source>
</evidence>
<dbReference type="InterPro" id="IPR050349">
    <property type="entry name" value="WD_LIS1/nudF_dynein_reg"/>
</dbReference>
<dbReference type="OrthoDB" id="674604at2759"/>
<dbReference type="SUPFAM" id="SSF50978">
    <property type="entry name" value="WD40 repeat-like"/>
    <property type="match status" value="1"/>
</dbReference>
<feature type="repeat" description="WD" evidence="3">
    <location>
        <begin position="25"/>
        <end position="60"/>
    </location>
</feature>
<dbReference type="EMBL" id="NHYD01003068">
    <property type="protein sequence ID" value="PPQ82968.1"/>
    <property type="molecule type" value="Genomic_DNA"/>
</dbReference>
<keyword evidence="2" id="KW-0677">Repeat</keyword>
<dbReference type="SMART" id="SM00320">
    <property type="entry name" value="WD40"/>
    <property type="match status" value="7"/>
</dbReference>
<evidence type="ECO:0000256" key="2">
    <source>
        <dbReference type="ARBA" id="ARBA00022737"/>
    </source>
</evidence>
<gene>
    <name evidence="4" type="ORF">CVT25_005337</name>
</gene>
<protein>
    <submittedName>
        <fullName evidence="4">Uncharacterized protein</fullName>
    </submittedName>
</protein>
<dbReference type="AlphaFoldDB" id="A0A409WWT3"/>
<evidence type="ECO:0000256" key="1">
    <source>
        <dbReference type="ARBA" id="ARBA00022574"/>
    </source>
</evidence>
<dbReference type="Gene3D" id="2.130.10.10">
    <property type="entry name" value="YVTN repeat-like/Quinoprotein amine dehydrogenase"/>
    <property type="match status" value="2"/>
</dbReference>
<accession>A0A409WWT3</accession>
<dbReference type="Pfam" id="PF00400">
    <property type="entry name" value="WD40"/>
    <property type="match status" value="5"/>
</dbReference>
<keyword evidence="5" id="KW-1185">Reference proteome</keyword>
<organism evidence="4 5">
    <name type="scientific">Psilocybe cyanescens</name>
    <dbReference type="NCBI Taxonomy" id="93625"/>
    <lineage>
        <taxon>Eukaryota</taxon>
        <taxon>Fungi</taxon>
        <taxon>Dikarya</taxon>
        <taxon>Basidiomycota</taxon>
        <taxon>Agaricomycotina</taxon>
        <taxon>Agaricomycetes</taxon>
        <taxon>Agaricomycetidae</taxon>
        <taxon>Agaricales</taxon>
        <taxon>Agaricineae</taxon>
        <taxon>Strophariaceae</taxon>
        <taxon>Psilocybe</taxon>
    </lineage>
</organism>
<name>A0A409WWT3_PSICY</name>
<evidence type="ECO:0000313" key="4">
    <source>
        <dbReference type="EMBL" id="PPQ82968.1"/>
    </source>
</evidence>
<dbReference type="Proteomes" id="UP000283269">
    <property type="component" value="Unassembled WGS sequence"/>
</dbReference>
<sequence length="495" mass="54257">MLSTSPKSPLQPTNFPPWKDWHGPIRAIAFFPDGKRIVTAGHRDNTTRVWDLESGEEDGEPFLGHDHISLAVAVSKSGSEVVTGGADNKVFLWKENDRINPKVLFAGPTTQGLGIFSVAFSSTTYPMLVASCGSDGVVNIWEVKPDAYSEARTKIREPGYIITSIQFSPSNPSLIALTSTYDKKIRIYNTFTGEQIVEMAGHTTHVSSFAWFPGGHRLASSGEKSVRIWDSRTGKETGVPFLGHERLVKTITISPDGKYIASGSNDGTVRVWSVATRGQLGTQIAVAGVSIVRFSPDGQSLLTVSERNGVQLWPMAHLEVEEGLKFTREVVDDLMASSEAFRIEMRNTLQEKATTELASVKDLIEESANASYSRINDLQDYLNSAEAEEKEQFNALSAELKRVTANQDSELQAMKGGLAKLSKKNDANFTGLKEAQDGYSAKQDAKYREIQDDLSSMKKDIGSIQNDVRNIQKLLVELNANFKKPAGSPFSLGKS</sequence>
<comment type="caution">
    <text evidence="4">The sequence shown here is derived from an EMBL/GenBank/DDBJ whole genome shotgun (WGS) entry which is preliminary data.</text>
</comment>
<dbReference type="STRING" id="93625.A0A409WWT3"/>
<dbReference type="InterPro" id="IPR036322">
    <property type="entry name" value="WD40_repeat_dom_sf"/>
</dbReference>
<dbReference type="InterPro" id="IPR020472">
    <property type="entry name" value="WD40_PAC1"/>
</dbReference>
<reference evidence="4 5" key="1">
    <citation type="journal article" date="2018" name="Evol. Lett.">
        <title>Horizontal gene cluster transfer increased hallucinogenic mushroom diversity.</title>
        <authorList>
            <person name="Reynolds H.T."/>
            <person name="Vijayakumar V."/>
            <person name="Gluck-Thaler E."/>
            <person name="Korotkin H.B."/>
            <person name="Matheny P.B."/>
            <person name="Slot J.C."/>
        </authorList>
    </citation>
    <scope>NUCLEOTIDE SEQUENCE [LARGE SCALE GENOMIC DNA]</scope>
    <source>
        <strain evidence="4 5">2631</strain>
    </source>
</reference>
<keyword evidence="1 3" id="KW-0853">WD repeat</keyword>
<evidence type="ECO:0000313" key="5">
    <source>
        <dbReference type="Proteomes" id="UP000283269"/>
    </source>
</evidence>
<dbReference type="InParanoid" id="A0A409WWT3"/>
<dbReference type="PROSITE" id="PS50294">
    <property type="entry name" value="WD_REPEATS_REGION"/>
    <property type="match status" value="2"/>
</dbReference>
<feature type="repeat" description="WD" evidence="3">
    <location>
        <begin position="241"/>
        <end position="282"/>
    </location>
</feature>
<dbReference type="PROSITE" id="PS00678">
    <property type="entry name" value="WD_REPEATS_1"/>
    <property type="match status" value="1"/>
</dbReference>
<feature type="repeat" description="WD" evidence="3">
    <location>
        <begin position="199"/>
        <end position="239"/>
    </location>
</feature>
<dbReference type="InterPro" id="IPR001680">
    <property type="entry name" value="WD40_rpt"/>
</dbReference>
<feature type="repeat" description="WD" evidence="3">
    <location>
        <begin position="62"/>
        <end position="94"/>
    </location>
</feature>
<dbReference type="CDD" id="cd00200">
    <property type="entry name" value="WD40"/>
    <property type="match status" value="1"/>
</dbReference>
<dbReference type="PROSITE" id="PS50082">
    <property type="entry name" value="WD_REPEATS_2"/>
    <property type="match status" value="4"/>
</dbReference>
<dbReference type="InterPro" id="IPR019775">
    <property type="entry name" value="WD40_repeat_CS"/>
</dbReference>
<dbReference type="PANTHER" id="PTHR44129">
    <property type="entry name" value="WD REPEAT-CONTAINING PROTEIN POP1"/>
    <property type="match status" value="1"/>
</dbReference>
<dbReference type="InterPro" id="IPR015943">
    <property type="entry name" value="WD40/YVTN_repeat-like_dom_sf"/>
</dbReference>
<dbReference type="PRINTS" id="PR00320">
    <property type="entry name" value="GPROTEINBRPT"/>
</dbReference>